<dbReference type="Pfam" id="PF04563">
    <property type="entry name" value="RNA_pol_Rpb2_1"/>
    <property type="match status" value="1"/>
</dbReference>
<evidence type="ECO:0000259" key="15">
    <source>
        <dbReference type="Pfam" id="PF06883"/>
    </source>
</evidence>
<feature type="domain" description="RNA polymerase beta subunit protrusion" evidence="13">
    <location>
        <begin position="58"/>
        <end position="343"/>
    </location>
</feature>
<organism evidence="16 17">
    <name type="scientific">Nematostella vectensis</name>
    <name type="common">Starlet sea anemone</name>
    <dbReference type="NCBI Taxonomy" id="45351"/>
    <lineage>
        <taxon>Eukaryota</taxon>
        <taxon>Metazoa</taxon>
        <taxon>Cnidaria</taxon>
        <taxon>Anthozoa</taxon>
        <taxon>Hexacorallia</taxon>
        <taxon>Actiniaria</taxon>
        <taxon>Edwardsiidae</taxon>
        <taxon>Nematostella</taxon>
    </lineage>
</organism>
<keyword evidence="5" id="KW-0808">Transferase</keyword>
<dbReference type="InterPro" id="IPR015712">
    <property type="entry name" value="DNA-dir_RNA_pol_su2"/>
</dbReference>
<protein>
    <recommendedName>
        <fullName evidence="3">DNA-directed RNA polymerase</fullName>
        <ecNumber evidence="3">2.7.7.6</ecNumber>
    </recommendedName>
</protein>
<keyword evidence="6" id="KW-0548">Nucleotidyltransferase</keyword>
<evidence type="ECO:0000256" key="10">
    <source>
        <dbReference type="RuleBase" id="RU000434"/>
    </source>
</evidence>
<dbReference type="Pfam" id="PF00562">
    <property type="entry name" value="RNA_pol_Rpb2_6"/>
    <property type="match status" value="2"/>
</dbReference>
<dbReference type="Gene3D" id="3.90.1110.10">
    <property type="entry name" value="RNA polymerase Rpb2, domain 2"/>
    <property type="match status" value="1"/>
</dbReference>
<dbReference type="PROSITE" id="PS01166">
    <property type="entry name" value="RNA_POL_BETA"/>
    <property type="match status" value="1"/>
</dbReference>
<evidence type="ECO:0000313" key="16">
    <source>
        <dbReference type="EMBL" id="EDO33368.1"/>
    </source>
</evidence>
<reference evidence="16 17" key="1">
    <citation type="journal article" date="2007" name="Science">
        <title>Sea anemone genome reveals ancestral eumetazoan gene repertoire and genomic organization.</title>
        <authorList>
            <person name="Putnam N.H."/>
            <person name="Srivastava M."/>
            <person name="Hellsten U."/>
            <person name="Dirks B."/>
            <person name="Chapman J."/>
            <person name="Salamov A."/>
            <person name="Terry A."/>
            <person name="Shapiro H."/>
            <person name="Lindquist E."/>
            <person name="Kapitonov V.V."/>
            <person name="Jurka J."/>
            <person name="Genikhovich G."/>
            <person name="Grigoriev I.V."/>
            <person name="Lucas S.M."/>
            <person name="Steele R.E."/>
            <person name="Finnerty J.R."/>
            <person name="Technau U."/>
            <person name="Martindale M.Q."/>
            <person name="Rokhsar D.S."/>
        </authorList>
    </citation>
    <scope>NUCLEOTIDE SEQUENCE [LARGE SCALE GENOMIC DNA]</scope>
    <source>
        <strain evidence="17">CH2 X CH6</strain>
    </source>
</reference>
<dbReference type="GO" id="GO:0003677">
    <property type="term" value="F:DNA binding"/>
    <property type="evidence" value="ECO:0007669"/>
    <property type="project" value="InterPro"/>
</dbReference>
<dbReference type="Pfam" id="PF04561">
    <property type="entry name" value="RNA_pol_Rpb2_2"/>
    <property type="match status" value="1"/>
</dbReference>
<dbReference type="InterPro" id="IPR007645">
    <property type="entry name" value="RNA_pol_Rpb2_3"/>
</dbReference>
<dbReference type="Gene3D" id="3.90.1100.10">
    <property type="match status" value="2"/>
</dbReference>
<evidence type="ECO:0000259" key="14">
    <source>
        <dbReference type="Pfam" id="PF04565"/>
    </source>
</evidence>
<evidence type="ECO:0000256" key="3">
    <source>
        <dbReference type="ARBA" id="ARBA00012418"/>
    </source>
</evidence>
<dbReference type="Pfam" id="PF06883">
    <property type="entry name" value="RNA_pol_Rpa2_4"/>
    <property type="match status" value="1"/>
</dbReference>
<keyword evidence="17" id="KW-1185">Reference proteome</keyword>
<comment type="similarity">
    <text evidence="2 10">Belongs to the RNA polymerase beta chain family.</text>
</comment>
<evidence type="ECO:0000256" key="4">
    <source>
        <dbReference type="ARBA" id="ARBA00022478"/>
    </source>
</evidence>
<evidence type="ECO:0000256" key="7">
    <source>
        <dbReference type="ARBA" id="ARBA00023163"/>
    </source>
</evidence>
<dbReference type="HOGENOM" id="CLU_000524_5_1_1"/>
<dbReference type="InterPro" id="IPR009674">
    <property type="entry name" value="Rpa2_dom_4"/>
</dbReference>
<evidence type="ECO:0000256" key="9">
    <source>
        <dbReference type="ARBA" id="ARBA00047768"/>
    </source>
</evidence>
<dbReference type="InterPro" id="IPR007642">
    <property type="entry name" value="RNA_pol_Rpb2_2"/>
</dbReference>
<evidence type="ECO:0000259" key="12">
    <source>
        <dbReference type="Pfam" id="PF04561"/>
    </source>
</evidence>
<dbReference type="GO" id="GO:0003899">
    <property type="term" value="F:DNA-directed RNA polymerase activity"/>
    <property type="evidence" value="ECO:0007669"/>
    <property type="project" value="UniProtKB-EC"/>
</dbReference>
<evidence type="ECO:0000256" key="1">
    <source>
        <dbReference type="ARBA" id="ARBA00004123"/>
    </source>
</evidence>
<accession>A7SSE2</accession>
<dbReference type="Proteomes" id="UP000001593">
    <property type="component" value="Unassembled WGS sequence"/>
</dbReference>
<feature type="domain" description="DNA-directed RNA polymerase subunit 2 hybrid-binding" evidence="11">
    <location>
        <begin position="763"/>
        <end position="860"/>
    </location>
</feature>
<dbReference type="GO" id="GO:0005736">
    <property type="term" value="C:RNA polymerase I complex"/>
    <property type="evidence" value="ECO:0000318"/>
    <property type="project" value="GO_Central"/>
</dbReference>
<dbReference type="InterPro" id="IPR037034">
    <property type="entry name" value="RNA_pol_Rpb2_2_sf"/>
</dbReference>
<feature type="domain" description="RNA polymerase Rpb2" evidence="14">
    <location>
        <begin position="368"/>
        <end position="433"/>
    </location>
</feature>
<keyword evidence="4" id="KW-0240">DNA-directed RNA polymerase</keyword>
<sequence>MAPERGDTGQALPSLKNLTLKNYGRLSDTQKQSIQDLVRPHIESFNFMLEEGLPLAAQCREKGSTYCSKLQVTLQWKIDNVPQGSVTKVIAAIPLMVKSNNCSLANLSPKELVRKNEESQEAGGYFIVNGIEKIIRMLILPRRNYPLAIIRPSWKGRGSFYTEYGVQMRSVKGDQSAVNMTLHYLNDGNVMMCIAYRKELYYVPVVFILKALMNVTDQHIYRELIKAEENNTFWKDCVAMMLRTAQEEGAVNQKSVLEYIGLRFRVKMRLPDWFSDEAVAQYLIQQCICIHLDTNADKFNLLILMTRKLYALALEKCCAESADSPMNQEVLLGGHLYLMVLKMEYFLATGNLISKSGLALQQISGFTVVADRLNYFRFLSHFRCIHRGAFFSQMRTTSVRKLLPEAWGFLCPVHTPDGAPCGLLNHLAAGCQVVNVVPLVAHMLRLLCTMGMIPVDAPVPGDYKNYYPVVMDGRVLGSVDRDLAPTLANRLRIMKVLGEERVPQFLEICLVPITKVASQYPGLFIFSSPARMMRPVLNLAVNKIEMIGSFEQVYMDIAIVQEELHEGVTTHMELKPTAMLSAIASMTPYSDFNQSPRNMYQCQMGKQTMGTPVHAFQHRTDNKLYRIQTPQSPLVRPASHDFYIMDEYPLGTNAIVAVISYTGYDMEDAMVLNKASYERGFAHGSIYKAQFVNLEPKSQDRTSSSNLQFGTLPDDPRIDGRLDADGFPPLGAHLSTGDPYYSYIDTNTGEAVVKKYSNLEAGIIDDRNPIIGDKFSSRHGQKGICSQKWPVENMPFSESGMTPDIIFNPHGFPSRMTIGMMIESMAGKSAALNGHVYDATPFTFSEDDSAIDYFGKLLVKWVEGINGLVLEVQGFRGWFNQSQGFKSYLRYTPVYLPLTEPHPYDLAITTLYP</sequence>
<feature type="domain" description="RNA polymerase Rpb2" evidence="12">
    <location>
        <begin position="142"/>
        <end position="330"/>
    </location>
</feature>
<feature type="domain" description="DNA-directed RNA polymerase I subunit RPA2" evidence="15">
    <location>
        <begin position="476"/>
        <end position="534"/>
    </location>
</feature>
<dbReference type="OMA" id="FFGVVHY"/>
<dbReference type="AlphaFoldDB" id="A7SSE2"/>
<dbReference type="Pfam" id="PF04565">
    <property type="entry name" value="RNA_pol_Rpb2_3"/>
    <property type="match status" value="1"/>
</dbReference>
<dbReference type="GO" id="GO:0006351">
    <property type="term" value="P:DNA-templated transcription"/>
    <property type="evidence" value="ECO:0007669"/>
    <property type="project" value="InterPro"/>
</dbReference>
<keyword evidence="8" id="KW-0539">Nucleus</keyword>
<dbReference type="CDD" id="cd00653">
    <property type="entry name" value="RNA_pol_B_RPB2"/>
    <property type="match status" value="1"/>
</dbReference>
<evidence type="ECO:0000256" key="6">
    <source>
        <dbReference type="ARBA" id="ARBA00022695"/>
    </source>
</evidence>
<dbReference type="PANTHER" id="PTHR20856">
    <property type="entry name" value="DNA-DIRECTED RNA POLYMERASE I SUBUNIT 2"/>
    <property type="match status" value="1"/>
</dbReference>
<comment type="subcellular location">
    <subcellularLocation>
        <location evidence="1">Nucleus</location>
    </subcellularLocation>
</comment>
<dbReference type="PhylomeDB" id="A7SSE2"/>
<dbReference type="SUPFAM" id="SSF64484">
    <property type="entry name" value="beta and beta-prime subunits of DNA dependent RNA-polymerase"/>
    <property type="match status" value="1"/>
</dbReference>
<dbReference type="InterPro" id="IPR007121">
    <property type="entry name" value="RNA_pol_bsu_CS"/>
</dbReference>
<dbReference type="eggNOG" id="KOG0216">
    <property type="taxonomic scope" value="Eukaryota"/>
</dbReference>
<keyword evidence="7" id="KW-0804">Transcription</keyword>
<evidence type="ECO:0000259" key="13">
    <source>
        <dbReference type="Pfam" id="PF04563"/>
    </source>
</evidence>
<evidence type="ECO:0000256" key="5">
    <source>
        <dbReference type="ARBA" id="ARBA00022679"/>
    </source>
</evidence>
<dbReference type="InterPro" id="IPR007120">
    <property type="entry name" value="DNA-dir_RNAP_su2_dom"/>
</dbReference>
<dbReference type="FunFam" id="2.40.270.10:FF:000006">
    <property type="entry name" value="DNA-directed RNA polymerase subunit beta"/>
    <property type="match status" value="1"/>
</dbReference>
<dbReference type="InterPro" id="IPR037033">
    <property type="entry name" value="DNA-dir_RNAP_su2_hyb_sf"/>
</dbReference>
<comment type="catalytic activity">
    <reaction evidence="9">
        <text>RNA(n) + a ribonucleoside 5'-triphosphate = RNA(n+1) + diphosphate</text>
        <dbReference type="Rhea" id="RHEA:21248"/>
        <dbReference type="Rhea" id="RHEA-COMP:14527"/>
        <dbReference type="Rhea" id="RHEA-COMP:17342"/>
        <dbReference type="ChEBI" id="CHEBI:33019"/>
        <dbReference type="ChEBI" id="CHEBI:61557"/>
        <dbReference type="ChEBI" id="CHEBI:140395"/>
        <dbReference type="EC" id="2.7.7.6"/>
    </reaction>
    <physiologicalReaction direction="left-to-right" evidence="9">
        <dbReference type="Rhea" id="RHEA:21249"/>
    </physiologicalReaction>
</comment>
<feature type="domain" description="DNA-directed RNA polymerase subunit 2 hybrid-binding" evidence="11">
    <location>
        <begin position="583"/>
        <end position="748"/>
    </location>
</feature>
<dbReference type="EC" id="2.7.7.6" evidence="3"/>
<dbReference type="GO" id="GO:0032549">
    <property type="term" value="F:ribonucleoside binding"/>
    <property type="evidence" value="ECO:0007669"/>
    <property type="project" value="InterPro"/>
</dbReference>
<evidence type="ECO:0000256" key="8">
    <source>
        <dbReference type="ARBA" id="ARBA00023242"/>
    </source>
</evidence>
<evidence type="ECO:0000313" key="17">
    <source>
        <dbReference type="Proteomes" id="UP000001593"/>
    </source>
</evidence>
<evidence type="ECO:0000259" key="11">
    <source>
        <dbReference type="Pfam" id="PF00562"/>
    </source>
</evidence>
<dbReference type="InterPro" id="IPR007644">
    <property type="entry name" value="RNA_pol_bsu_protrusion"/>
</dbReference>
<dbReference type="STRING" id="45351.A7SSE2"/>
<evidence type="ECO:0000256" key="2">
    <source>
        <dbReference type="ARBA" id="ARBA00006835"/>
    </source>
</evidence>
<gene>
    <name evidence="16" type="ORF">NEMVEDRAFT_v1g216726</name>
</gene>
<dbReference type="FunFam" id="3.90.1110.10:FF:000008">
    <property type="entry name" value="DNA-directed RNA polymerase subunit beta"/>
    <property type="match status" value="1"/>
</dbReference>
<dbReference type="EMBL" id="DS469776">
    <property type="protein sequence ID" value="EDO33368.1"/>
    <property type="molecule type" value="Genomic_DNA"/>
</dbReference>
<proteinExistence type="inferred from homology"/>
<dbReference type="InParanoid" id="A7SSE2"/>
<name>A7SSE2_NEMVE</name>
<dbReference type="Gene3D" id="2.40.270.10">
    <property type="entry name" value="DNA-directed RNA polymerase, subunit 2, domain 6"/>
    <property type="match status" value="2"/>
</dbReference>